<sequence>MERVSECAQSSLFKSNSSPGLTFDRKNLLGVTVSSSLSLSLSLSLRRFSIVRAARLQLKPSQLQSFKEHINCVVHPDYHWSSPECPLKTDSPSYVYKDLKEIEQHAGGERNSYERARRESENNCSIPETTQPVVVFQEETEPVIIGLQLQADQADQAFLISASRA</sequence>
<evidence type="ECO:0000313" key="1">
    <source>
        <dbReference type="EMBL" id="CAE1255433.1"/>
    </source>
</evidence>
<dbReference type="Proteomes" id="UP000597762">
    <property type="component" value="Unassembled WGS sequence"/>
</dbReference>
<organism evidence="1 2">
    <name type="scientific">Acanthosepion pharaonis</name>
    <name type="common">Pharaoh cuttlefish</name>
    <name type="synonym">Sepia pharaonis</name>
    <dbReference type="NCBI Taxonomy" id="158019"/>
    <lineage>
        <taxon>Eukaryota</taxon>
        <taxon>Metazoa</taxon>
        <taxon>Spiralia</taxon>
        <taxon>Lophotrochozoa</taxon>
        <taxon>Mollusca</taxon>
        <taxon>Cephalopoda</taxon>
        <taxon>Coleoidea</taxon>
        <taxon>Decapodiformes</taxon>
        <taxon>Sepiida</taxon>
        <taxon>Sepiina</taxon>
        <taxon>Sepiidae</taxon>
        <taxon>Acanthosepion</taxon>
    </lineage>
</organism>
<dbReference type="EMBL" id="CAHIKZ030001179">
    <property type="protein sequence ID" value="CAE1255433.1"/>
    <property type="molecule type" value="Genomic_DNA"/>
</dbReference>
<comment type="caution">
    <text evidence="1">The sequence shown here is derived from an EMBL/GenBank/DDBJ whole genome shotgun (WGS) entry which is preliminary data.</text>
</comment>
<keyword evidence="2" id="KW-1185">Reference proteome</keyword>
<name>A0A812BZ71_ACAPH</name>
<dbReference type="AlphaFoldDB" id="A0A812BZ71"/>
<evidence type="ECO:0000313" key="2">
    <source>
        <dbReference type="Proteomes" id="UP000597762"/>
    </source>
</evidence>
<reference evidence="1" key="1">
    <citation type="submission" date="2021-01" db="EMBL/GenBank/DDBJ databases">
        <authorList>
            <person name="Li R."/>
            <person name="Bekaert M."/>
        </authorList>
    </citation>
    <scope>NUCLEOTIDE SEQUENCE</scope>
    <source>
        <strain evidence="1">Farmed</strain>
    </source>
</reference>
<protein>
    <submittedName>
        <fullName evidence="1">Uncharacterized protein</fullName>
    </submittedName>
</protein>
<accession>A0A812BZ71</accession>
<gene>
    <name evidence="1" type="ORF">SPHA_29592</name>
</gene>
<proteinExistence type="predicted"/>